<dbReference type="InterPro" id="IPR006059">
    <property type="entry name" value="SBP"/>
</dbReference>
<dbReference type="EMBL" id="CP030759">
    <property type="protein sequence ID" value="AXA36278.1"/>
    <property type="molecule type" value="Genomic_DNA"/>
</dbReference>
<evidence type="ECO:0000256" key="2">
    <source>
        <dbReference type="ARBA" id="ARBA00022729"/>
    </source>
</evidence>
<gene>
    <name evidence="6" type="ORF">BRCON_1501</name>
</gene>
<evidence type="ECO:0000256" key="3">
    <source>
        <dbReference type="ARBA" id="ARBA00023136"/>
    </source>
</evidence>
<dbReference type="Proteomes" id="UP000262583">
    <property type="component" value="Chromosome"/>
</dbReference>
<dbReference type="Pfam" id="PF13416">
    <property type="entry name" value="SBP_bac_8"/>
    <property type="match status" value="1"/>
</dbReference>
<keyword evidence="1" id="KW-1003">Cell membrane</keyword>
<accession>A0A2Z4Y5W9</accession>
<dbReference type="PANTHER" id="PTHR43649">
    <property type="entry name" value="ARABINOSE-BINDING PROTEIN-RELATED"/>
    <property type="match status" value="1"/>
</dbReference>
<keyword evidence="3" id="KW-0472">Membrane</keyword>
<evidence type="ECO:0000256" key="5">
    <source>
        <dbReference type="ARBA" id="ARBA00023288"/>
    </source>
</evidence>
<keyword evidence="5" id="KW-0449">Lipoprotein</keyword>
<dbReference type="KEGG" id="schv:BRCON_1501"/>
<dbReference type="SUPFAM" id="SSF53850">
    <property type="entry name" value="Periplasmic binding protein-like II"/>
    <property type="match status" value="1"/>
</dbReference>
<dbReference type="InterPro" id="IPR050490">
    <property type="entry name" value="Bact_solute-bd_prot1"/>
</dbReference>
<dbReference type="AlphaFoldDB" id="A0A2Z4Y5W9"/>
<dbReference type="PANTHER" id="PTHR43649:SF33">
    <property type="entry name" value="POLYGALACTURONAN_RHAMNOGALACTURONAN-BINDING PROTEIN YTCQ"/>
    <property type="match status" value="1"/>
</dbReference>
<dbReference type="CDD" id="cd13585">
    <property type="entry name" value="PBP2_TMBP_like"/>
    <property type="match status" value="1"/>
</dbReference>
<keyword evidence="4" id="KW-0564">Palmitate</keyword>
<protein>
    <submittedName>
        <fullName evidence="6">Sugar ABC transporter substrate-binding protein</fullName>
    </submittedName>
</protein>
<evidence type="ECO:0000313" key="6">
    <source>
        <dbReference type="EMBL" id="AXA36278.1"/>
    </source>
</evidence>
<evidence type="ECO:0000256" key="1">
    <source>
        <dbReference type="ARBA" id="ARBA00022475"/>
    </source>
</evidence>
<name>A0A2Z4Y5W9_SUMC1</name>
<evidence type="ECO:0000313" key="7">
    <source>
        <dbReference type="Proteomes" id="UP000262583"/>
    </source>
</evidence>
<organism evidence="6 7">
    <name type="scientific">Sumerlaea chitinivorans</name>
    <dbReference type="NCBI Taxonomy" id="2250252"/>
    <lineage>
        <taxon>Bacteria</taxon>
        <taxon>Candidatus Sumerlaeota</taxon>
        <taxon>Candidatus Sumerlaeia</taxon>
        <taxon>Candidatus Sumerlaeales</taxon>
        <taxon>Candidatus Sumerlaeaceae</taxon>
        <taxon>Candidatus Sumerlaea</taxon>
    </lineage>
</organism>
<dbReference type="Gene3D" id="3.40.190.10">
    <property type="entry name" value="Periplasmic binding protein-like II"/>
    <property type="match status" value="1"/>
</dbReference>
<sequence length="478" mass="53339">MGVVAGGLLAAACLMGGCRESGGKESAHDQIVIEFWDFPHLPDTMRYLQEAIARFERLHPEVRIRYTKLPWQDGQQKVILAVNSGRPPDVCGQVNVSSRFIAQDVLEPLNDYLREDLADFHPSYIEAVSYEGKIYALPWYKACYVALLNLDLFEKFGVEPPKDGRWTWDEFVTKLKALTRYETPDGQIHEGVAPPELAPKCKQYYGLVTNLGPMEYEAYSIIFNAGGRILEKTADGEVVSGLTSPGFIEGVRRLAALEFDYRVCMPSIGAMTQEQSWNVWRDSRTCAVTFQGAWCITACEVANAAIESSNARKRAAGRLNELEQPIRYAIAAPPHDEGTTPVLGSSGLGTYVIFRQSDPRKRALCVEFAKFLTSGEGQRVLKHENVYPSRISTGNLWANDPKFASVFALFPDGIMSPLVPGTERIDKVLQQELQKAVLKDPRTGKPQATPEEAVRAADKKIRAILERAKRAAMRHREK</sequence>
<evidence type="ECO:0000256" key="4">
    <source>
        <dbReference type="ARBA" id="ARBA00023139"/>
    </source>
</evidence>
<keyword evidence="2" id="KW-0732">Signal</keyword>
<reference evidence="6 7" key="1">
    <citation type="submission" date="2018-05" db="EMBL/GenBank/DDBJ databases">
        <title>A metagenomic window into the 2 km-deep terrestrial subsurface aquifer revealed taxonomically and functionally diverse microbial community comprising novel uncultured bacterial lineages.</title>
        <authorList>
            <person name="Kadnikov V.V."/>
            <person name="Mardanov A.V."/>
            <person name="Beletsky A.V."/>
            <person name="Banks D."/>
            <person name="Pimenov N.V."/>
            <person name="Frank Y.A."/>
            <person name="Karnachuk O.V."/>
            <person name="Ravin N.V."/>
        </authorList>
    </citation>
    <scope>NUCLEOTIDE SEQUENCE [LARGE SCALE GENOMIC DNA]</scope>
    <source>
        <strain evidence="6">BY</strain>
    </source>
</reference>
<proteinExistence type="predicted"/>